<reference evidence="5 6" key="3">
    <citation type="submission" date="2017-10" db="EMBL/GenBank/DDBJ databases">
        <title>Extensive intraspecific genome diversity in a model arbuscular mycorrhizal fungus.</title>
        <authorList>
            <person name="Chen E.C.H."/>
            <person name="Morin E."/>
            <person name="Baudet D."/>
            <person name="Noel J."/>
            <person name="Ndikumana S."/>
            <person name="Charron P."/>
            <person name="St-Onge C."/>
            <person name="Giorgi J."/>
            <person name="Grigoriev I.V."/>
            <person name="Roux C."/>
            <person name="Martin F.M."/>
            <person name="Corradi N."/>
        </authorList>
    </citation>
    <scope>NUCLEOTIDE SEQUENCE [LARGE SCALE GENOMIC DNA]</scope>
    <source>
        <strain evidence="5 6">A1</strain>
    </source>
</reference>
<dbReference type="VEuPathDB" id="FungiDB:FUN_022053"/>
<name>A0A2I1EU57_9GLOM</name>
<accession>A0A2I1EU57</accession>
<reference evidence="1" key="5">
    <citation type="submission" date="2020-05" db="EMBL/GenBank/DDBJ databases">
        <authorList>
            <person name="Rincon C."/>
            <person name="Sanders R I."/>
            <person name="Robbins C."/>
            <person name="Chaturvedi A."/>
        </authorList>
    </citation>
    <scope>NUCLEOTIDE SEQUENCE</scope>
    <source>
        <strain evidence="1">CHB12</strain>
    </source>
</reference>
<dbReference type="EMBL" id="LLXJ01004517">
    <property type="protein sequence ID" value="PKB95714.1"/>
    <property type="molecule type" value="Genomic_DNA"/>
</dbReference>
<dbReference type="OrthoDB" id="2143914at2759"/>
<evidence type="ECO:0000313" key="1">
    <source>
        <dbReference type="EMBL" id="CAB5389282.1"/>
    </source>
</evidence>
<dbReference type="Proteomes" id="UP000232722">
    <property type="component" value="Unassembled WGS sequence"/>
</dbReference>
<dbReference type="VEuPathDB" id="FungiDB:RhiirFUN_025986"/>
<dbReference type="EMBL" id="LLXJ01006211">
    <property type="protein sequence ID" value="PKB94356.1"/>
    <property type="molecule type" value="Genomic_DNA"/>
</dbReference>
<evidence type="ECO:0000313" key="2">
    <source>
        <dbReference type="EMBL" id="PKB94356.1"/>
    </source>
</evidence>
<reference evidence="2 7" key="1">
    <citation type="submission" date="2016-04" db="EMBL/GenBank/DDBJ databases">
        <title>Genome analyses suggest a sexual origin of heterokaryosis in a supposedly ancient asexual fungus.</title>
        <authorList>
            <person name="Ropars J."/>
            <person name="Sedzielewska K."/>
            <person name="Noel J."/>
            <person name="Charron P."/>
            <person name="Farinelli L."/>
            <person name="Marton T."/>
            <person name="Kruger M."/>
            <person name="Pelin A."/>
            <person name="Brachmann A."/>
            <person name="Corradi N."/>
        </authorList>
    </citation>
    <scope>NUCLEOTIDE SEQUENCE [LARGE SCALE GENOMIC DNA]</scope>
    <source>
        <strain evidence="2 7">A5</strain>
    </source>
</reference>
<evidence type="ECO:0000313" key="4">
    <source>
        <dbReference type="EMBL" id="PKB99049.1"/>
    </source>
</evidence>
<dbReference type="EMBL" id="LLXJ01002353">
    <property type="protein sequence ID" value="PKB99049.1"/>
    <property type="molecule type" value="Genomic_DNA"/>
</dbReference>
<gene>
    <name evidence="1" type="ORF">CHRIB12_LOCUS20993</name>
    <name evidence="5" type="ORF">RhiirA1_542236</name>
    <name evidence="4" type="ORF">RhiirA5_505904</name>
    <name evidence="3" type="ORF">RhiirA5_507199</name>
    <name evidence="2" type="ORF">RhiirA5_507639</name>
</gene>
<protein>
    <recommendedName>
        <fullName evidence="9">HTH myb-type domain-containing protein</fullName>
    </recommendedName>
</protein>
<dbReference type="InterPro" id="IPR009057">
    <property type="entry name" value="Homeodomain-like_sf"/>
</dbReference>
<proteinExistence type="predicted"/>
<dbReference type="Proteomes" id="UP000684084">
    <property type="component" value="Unassembled WGS sequence"/>
</dbReference>
<dbReference type="VEuPathDB" id="FungiDB:RhiirA1_542236"/>
<evidence type="ECO:0008006" key="9">
    <source>
        <dbReference type="Google" id="ProtNLM"/>
    </source>
</evidence>
<evidence type="ECO:0000313" key="7">
    <source>
        <dbReference type="Proteomes" id="UP000232722"/>
    </source>
</evidence>
<evidence type="ECO:0000313" key="6">
    <source>
        <dbReference type="Proteomes" id="UP000232688"/>
    </source>
</evidence>
<evidence type="ECO:0000313" key="5">
    <source>
        <dbReference type="EMBL" id="PKC56115.1"/>
    </source>
</evidence>
<dbReference type="Proteomes" id="UP000232688">
    <property type="component" value="Unassembled WGS sequence"/>
</dbReference>
<sequence>MVEPKKKQQKKLQTKKIKTEKIELFDDEIISAMNEYKNEPNPYIKISKKINKGFTSKQIRQRWISQLDPRLCHNELDEDERSYINEWVKEYKNQNPSDKICWTKLILKMDKKFGKLRTENRVKNFWYLKKRQERRRRQLPSKDDASSSPQDNNILKSVSFCSQDNNIPKSVLFCFQDNNVPTTISPSPQDNNIAAVSLSP</sequence>
<reference evidence="2 7" key="2">
    <citation type="submission" date="2017-09" db="EMBL/GenBank/DDBJ databases">
        <title>Extensive intraspecific genome diversity in a model arbuscular mycorrhizal fungus.</title>
        <authorList>
            <person name="Chen E.C."/>
            <person name="Morin E."/>
            <person name="Beaudet D."/>
            <person name="Noel J."/>
            <person name="Ndikumana S."/>
            <person name="Charron P."/>
            <person name="St-Onge C."/>
            <person name="Giorgi J."/>
            <person name="Grigoriev I.V."/>
            <person name="Roux C."/>
            <person name="Martin F.M."/>
            <person name="Corradi N."/>
        </authorList>
    </citation>
    <scope>NUCLEOTIDE SEQUENCE [LARGE SCALE GENOMIC DNA]</scope>
    <source>
        <strain evidence="2 7">A5</strain>
    </source>
</reference>
<evidence type="ECO:0000313" key="8">
    <source>
        <dbReference type="Proteomes" id="UP000684084"/>
    </source>
</evidence>
<dbReference type="EMBL" id="CAGKOT010000064">
    <property type="protein sequence ID" value="CAB5389282.1"/>
    <property type="molecule type" value="Genomic_DNA"/>
</dbReference>
<reference evidence="5 6" key="4">
    <citation type="submission" date="2017-10" db="EMBL/GenBank/DDBJ databases">
        <title>Genome analyses suggest a sexual origin of heterokaryosis in a supposedly ancient asexual fungus.</title>
        <authorList>
            <person name="Corradi N."/>
            <person name="Sedzielewska K."/>
            <person name="Noel J."/>
            <person name="Charron P."/>
            <person name="Farinelli L."/>
            <person name="Marton T."/>
            <person name="Kruger M."/>
            <person name="Pelin A."/>
            <person name="Brachmann A."/>
            <person name="Corradi N."/>
        </authorList>
    </citation>
    <scope>NUCLEOTIDE SEQUENCE [LARGE SCALE GENOMIC DNA]</scope>
    <source>
        <strain evidence="5 6">A1</strain>
    </source>
</reference>
<evidence type="ECO:0000313" key="3">
    <source>
        <dbReference type="EMBL" id="PKB95714.1"/>
    </source>
</evidence>
<dbReference type="EMBL" id="LLXH01002271">
    <property type="protein sequence ID" value="PKC56115.1"/>
    <property type="molecule type" value="Genomic_DNA"/>
</dbReference>
<dbReference type="AlphaFoldDB" id="A0A2I1EU57"/>
<organism evidence="1 8">
    <name type="scientific">Rhizophagus irregularis</name>
    <dbReference type="NCBI Taxonomy" id="588596"/>
    <lineage>
        <taxon>Eukaryota</taxon>
        <taxon>Fungi</taxon>
        <taxon>Fungi incertae sedis</taxon>
        <taxon>Mucoromycota</taxon>
        <taxon>Glomeromycotina</taxon>
        <taxon>Glomeromycetes</taxon>
        <taxon>Glomerales</taxon>
        <taxon>Glomeraceae</taxon>
        <taxon>Rhizophagus</taxon>
    </lineage>
</organism>
<comment type="caution">
    <text evidence="1">The sequence shown here is derived from an EMBL/GenBank/DDBJ whole genome shotgun (WGS) entry which is preliminary data.</text>
</comment>
<dbReference type="SUPFAM" id="SSF46689">
    <property type="entry name" value="Homeodomain-like"/>
    <property type="match status" value="1"/>
</dbReference>